<dbReference type="STRING" id="45070.Lnau_0033"/>
<keyword evidence="1" id="KW-1003">Cell membrane</keyword>
<dbReference type="PANTHER" id="PTHR37481:SF1">
    <property type="entry name" value="LIPOPOLYSACCHARIDE EXPORT SYSTEM PROTEIN LPTC"/>
    <property type="match status" value="1"/>
</dbReference>
<name>A0A0W0X3X1_9GAMM</name>
<evidence type="ECO:0000256" key="3">
    <source>
        <dbReference type="ARBA" id="ARBA00022692"/>
    </source>
</evidence>
<sequence>MNAVKQAAWLFCVLIALAGSGWYYVSSSSSVSRLDNQTLSNSADMIINNLTVKRFDDMGKLVNYLFSPEVQHIPNNNMHFFASPRLALSEAGGNQPAWEISSNQGKAINGGERIIFTNNVVVHQNKGQHNQESTLKTEELTYFPKEKLATSQVAVSFEQPGRSVHSEGIKVYLADKRVQLLNQARATFEPQKDA</sequence>
<dbReference type="InterPro" id="IPR026265">
    <property type="entry name" value="LptC"/>
</dbReference>
<protein>
    <submittedName>
        <fullName evidence="6">Lipopolysaccharide export system protein LptC</fullName>
    </submittedName>
</protein>
<dbReference type="PANTHER" id="PTHR37481">
    <property type="entry name" value="LIPOPOLYSACCHARIDE EXPORT SYSTEM PROTEIN LPTC"/>
    <property type="match status" value="1"/>
</dbReference>
<keyword evidence="5" id="KW-0472">Membrane</keyword>
<evidence type="ECO:0000256" key="5">
    <source>
        <dbReference type="ARBA" id="ARBA00023136"/>
    </source>
</evidence>
<dbReference type="GO" id="GO:0017089">
    <property type="term" value="F:glycolipid transfer activity"/>
    <property type="evidence" value="ECO:0007669"/>
    <property type="project" value="TreeGrafter"/>
</dbReference>
<dbReference type="GO" id="GO:0030288">
    <property type="term" value="C:outer membrane-bounded periplasmic space"/>
    <property type="evidence" value="ECO:0007669"/>
    <property type="project" value="TreeGrafter"/>
</dbReference>
<dbReference type="Gene3D" id="2.60.450.10">
    <property type="entry name" value="Lipopolysaccharide (LPS) transport protein A like domain"/>
    <property type="match status" value="1"/>
</dbReference>
<keyword evidence="2" id="KW-0997">Cell inner membrane</keyword>
<keyword evidence="4" id="KW-1133">Transmembrane helix</keyword>
<dbReference type="GO" id="GO:0005886">
    <property type="term" value="C:plasma membrane"/>
    <property type="evidence" value="ECO:0007669"/>
    <property type="project" value="InterPro"/>
</dbReference>
<dbReference type="PATRIC" id="fig|45070.6.peg.34"/>
<dbReference type="EMBL" id="LNYO01000001">
    <property type="protein sequence ID" value="KTD39266.1"/>
    <property type="molecule type" value="Genomic_DNA"/>
</dbReference>
<organism evidence="6 7">
    <name type="scientific">Legionella nautarum</name>
    <dbReference type="NCBI Taxonomy" id="45070"/>
    <lineage>
        <taxon>Bacteria</taxon>
        <taxon>Pseudomonadati</taxon>
        <taxon>Pseudomonadota</taxon>
        <taxon>Gammaproteobacteria</taxon>
        <taxon>Legionellales</taxon>
        <taxon>Legionellaceae</taxon>
        <taxon>Legionella</taxon>
    </lineage>
</organism>
<dbReference type="Pfam" id="PF06835">
    <property type="entry name" value="LptC"/>
    <property type="match status" value="1"/>
</dbReference>
<dbReference type="NCBIfam" id="TIGR04409">
    <property type="entry name" value="LptC_YrbK"/>
    <property type="match status" value="1"/>
</dbReference>
<keyword evidence="7" id="KW-1185">Reference proteome</keyword>
<dbReference type="AlphaFoldDB" id="A0A0W0X3X1"/>
<proteinExistence type="predicted"/>
<accession>A0A0W0X3X1</accession>
<dbReference type="RefSeq" id="WP_058503126.1">
    <property type="nucleotide sequence ID" value="NZ_CAAAIF010000002.1"/>
</dbReference>
<evidence type="ECO:0000256" key="2">
    <source>
        <dbReference type="ARBA" id="ARBA00022519"/>
    </source>
</evidence>
<gene>
    <name evidence="6" type="primary">lptC</name>
    <name evidence="6" type="ORF">Lnau_0033</name>
</gene>
<evidence type="ECO:0000313" key="7">
    <source>
        <dbReference type="Proteomes" id="UP000054725"/>
    </source>
</evidence>
<evidence type="ECO:0000256" key="1">
    <source>
        <dbReference type="ARBA" id="ARBA00022475"/>
    </source>
</evidence>
<evidence type="ECO:0000256" key="4">
    <source>
        <dbReference type="ARBA" id="ARBA00022989"/>
    </source>
</evidence>
<dbReference type="InterPro" id="IPR052363">
    <property type="entry name" value="LPS_export_LptC"/>
</dbReference>
<dbReference type="GO" id="GO:0015221">
    <property type="term" value="F:lipopolysaccharide transmembrane transporter activity"/>
    <property type="evidence" value="ECO:0007669"/>
    <property type="project" value="InterPro"/>
</dbReference>
<dbReference type="OrthoDB" id="5731914at2"/>
<evidence type="ECO:0000313" key="6">
    <source>
        <dbReference type="EMBL" id="KTD39266.1"/>
    </source>
</evidence>
<comment type="caution">
    <text evidence="6">The sequence shown here is derived from an EMBL/GenBank/DDBJ whole genome shotgun (WGS) entry which is preliminary data.</text>
</comment>
<keyword evidence="3" id="KW-0812">Transmembrane</keyword>
<dbReference type="Proteomes" id="UP000054725">
    <property type="component" value="Unassembled WGS sequence"/>
</dbReference>
<dbReference type="InterPro" id="IPR010664">
    <property type="entry name" value="LipoPS_assembly_LptC-rel"/>
</dbReference>
<reference evidence="6 7" key="1">
    <citation type="submission" date="2015-11" db="EMBL/GenBank/DDBJ databases">
        <title>Genomic analysis of 38 Legionella species identifies large and diverse effector repertoires.</title>
        <authorList>
            <person name="Burstein D."/>
            <person name="Amaro F."/>
            <person name="Zusman T."/>
            <person name="Lifshitz Z."/>
            <person name="Cohen O."/>
            <person name="Gilbert J.A."/>
            <person name="Pupko T."/>
            <person name="Shuman H.A."/>
            <person name="Segal G."/>
        </authorList>
    </citation>
    <scope>NUCLEOTIDE SEQUENCE [LARGE SCALE GENOMIC DNA]</scope>
    <source>
        <strain evidence="6 7">ATCC 49506</strain>
    </source>
</reference>